<keyword evidence="1" id="KW-1133">Transmembrane helix</keyword>
<reference evidence="2 3" key="1">
    <citation type="submission" date="2018-05" db="EMBL/GenBank/DDBJ databases">
        <title>Genomic Encyclopedia of Type Strains, Phase IV (KMG-IV): sequencing the most valuable type-strain genomes for metagenomic binning, comparative biology and taxonomic classification.</title>
        <authorList>
            <person name="Goeker M."/>
        </authorList>
    </citation>
    <scope>NUCLEOTIDE SEQUENCE [LARGE SCALE GENOMIC DNA]</scope>
    <source>
        <strain evidence="2 3">DSM 6462</strain>
    </source>
</reference>
<accession>A0A2V3U5M9</accession>
<evidence type="ECO:0000313" key="3">
    <source>
        <dbReference type="Proteomes" id="UP000248021"/>
    </source>
</evidence>
<feature type="transmembrane region" description="Helical" evidence="1">
    <location>
        <begin position="25"/>
        <end position="44"/>
    </location>
</feature>
<evidence type="ECO:0000256" key="1">
    <source>
        <dbReference type="SAM" id="Phobius"/>
    </source>
</evidence>
<dbReference type="Proteomes" id="UP000248021">
    <property type="component" value="Unassembled WGS sequence"/>
</dbReference>
<sequence length="244" mass="26161">MAKAAIFAALRHAPAQEPRPADGSVLAFMAATVVGIAMATGVALSMAAAGPEPLPAVVHYQIGNTPLTAPREWLRAPVAHAGRVEQLELIVDWPRHIPAARQNDAAGSRPFDGSVLISLAAADPLSAPTERLSRVYSRFLDPNGEHGPAGLVAYTFRAGSRYENERLFVTSEGFTTANGEAFFARCPDGERKDKPTNLCTTTLHIGMLDAVIRFSPNRLGDWPRLVDGVTRIVTAMIHKPRPPA</sequence>
<keyword evidence="3" id="KW-1185">Reference proteome</keyword>
<gene>
    <name evidence="2" type="ORF">C7450_106462</name>
</gene>
<evidence type="ECO:0000313" key="2">
    <source>
        <dbReference type="EMBL" id="PXW58280.1"/>
    </source>
</evidence>
<dbReference type="RefSeq" id="WP_146227359.1">
    <property type="nucleotide sequence ID" value="NZ_JAHBRY010000001.1"/>
</dbReference>
<proteinExistence type="predicted"/>
<dbReference type="OrthoDB" id="7959514at2"/>
<keyword evidence="1" id="KW-0472">Membrane</keyword>
<keyword evidence="1" id="KW-0812">Transmembrane</keyword>
<dbReference type="AlphaFoldDB" id="A0A2V3U5M9"/>
<comment type="caution">
    <text evidence="2">The sequence shown here is derived from an EMBL/GenBank/DDBJ whole genome shotgun (WGS) entry which is preliminary data.</text>
</comment>
<dbReference type="EMBL" id="QJJK01000006">
    <property type="protein sequence ID" value="PXW58280.1"/>
    <property type="molecule type" value="Genomic_DNA"/>
</dbReference>
<protein>
    <submittedName>
        <fullName evidence="2">Uncharacterized protein</fullName>
    </submittedName>
</protein>
<organism evidence="2 3">
    <name type="scientific">Chelatococcus asaccharovorans</name>
    <dbReference type="NCBI Taxonomy" id="28210"/>
    <lineage>
        <taxon>Bacteria</taxon>
        <taxon>Pseudomonadati</taxon>
        <taxon>Pseudomonadota</taxon>
        <taxon>Alphaproteobacteria</taxon>
        <taxon>Hyphomicrobiales</taxon>
        <taxon>Chelatococcaceae</taxon>
        <taxon>Chelatococcus</taxon>
    </lineage>
</organism>
<name>A0A2V3U5M9_9HYPH</name>